<evidence type="ECO:0000256" key="1">
    <source>
        <dbReference type="ARBA" id="ARBA00022679"/>
    </source>
</evidence>
<reference evidence="5" key="1">
    <citation type="submission" date="2017-11" db="EMBL/GenBank/DDBJ databases">
        <authorList>
            <person name="Kuznetsova I."/>
            <person name="Sazanova A."/>
            <person name="Chirak E."/>
            <person name="Safronova V."/>
            <person name="Willems A."/>
        </authorList>
    </citation>
    <scope>NUCLEOTIDE SEQUENCE [LARGE SCALE GENOMIC DNA]</scope>
    <source>
        <strain evidence="5">CCBAU 03422</strain>
    </source>
</reference>
<dbReference type="InterPro" id="IPR029056">
    <property type="entry name" value="Ribokinase-like"/>
</dbReference>
<feature type="domain" description="Carbohydrate kinase PfkB" evidence="3">
    <location>
        <begin position="37"/>
        <end position="294"/>
    </location>
</feature>
<evidence type="ECO:0000313" key="4">
    <source>
        <dbReference type="EMBL" id="PSH66107.1"/>
    </source>
</evidence>
<dbReference type="CDD" id="cd01941">
    <property type="entry name" value="YeiC_kinase_like"/>
    <property type="match status" value="1"/>
</dbReference>
<evidence type="ECO:0000259" key="3">
    <source>
        <dbReference type="Pfam" id="PF00294"/>
    </source>
</evidence>
<name>A0A2P7BI20_9HYPH</name>
<evidence type="ECO:0000256" key="2">
    <source>
        <dbReference type="ARBA" id="ARBA00022777"/>
    </source>
</evidence>
<dbReference type="OrthoDB" id="9806249at2"/>
<accession>A0A2P7BI20</accession>
<dbReference type="AlphaFoldDB" id="A0A2P7BI20"/>
<dbReference type="GO" id="GO:0016301">
    <property type="term" value="F:kinase activity"/>
    <property type="evidence" value="ECO:0007669"/>
    <property type="project" value="UniProtKB-KW"/>
</dbReference>
<dbReference type="EMBL" id="PGGM01000002">
    <property type="protein sequence ID" value="PSH66107.1"/>
    <property type="molecule type" value="Genomic_DNA"/>
</dbReference>
<gene>
    <name evidence="4" type="ORF">CU103_05780</name>
</gene>
<evidence type="ECO:0000313" key="5">
    <source>
        <dbReference type="Proteomes" id="UP000241764"/>
    </source>
</evidence>
<proteinExistence type="predicted"/>
<dbReference type="SUPFAM" id="SSF53613">
    <property type="entry name" value="Ribokinase-like"/>
    <property type="match status" value="1"/>
</dbReference>
<dbReference type="Pfam" id="PF00294">
    <property type="entry name" value="PfkB"/>
    <property type="match status" value="1"/>
</dbReference>
<dbReference type="PANTHER" id="PTHR10584">
    <property type="entry name" value="SUGAR KINASE"/>
    <property type="match status" value="1"/>
</dbReference>
<sequence>MTSTIKPLLFAVGGAHLDRRGQSSVPFVPGASNPGIMREEPGGGVFNALRLAVQRGVSAEILSVRGGDRIGDMIGAAIQTAGIKDGSAVYMDRATPSYTAILDEHGDVVAGIADMELYELALPRQLLRRKVRDSIALADAVFCDANLPPDALQRLAGLAGDRPLFALAISPAKVSRLAPVFGSLTCLFMNRREARALTGLGSDAALSDIYAALRAKGLCGAIVSNGGDAALAFSGGDAFSIVPPAVNGIADVTGAGDALAGGTIAALMRGTAFPEAVREGMAASMLTLQTHSASPRFSSHQFESALACIPAVVSLSAERKRKRP</sequence>
<dbReference type="Gene3D" id="3.40.1190.20">
    <property type="match status" value="1"/>
</dbReference>
<keyword evidence="2 4" id="KW-0418">Kinase</keyword>
<protein>
    <submittedName>
        <fullName evidence="4">Carbohydrate kinase</fullName>
    </submittedName>
</protein>
<dbReference type="PANTHER" id="PTHR10584:SF166">
    <property type="entry name" value="RIBOKINASE"/>
    <property type="match status" value="1"/>
</dbReference>
<keyword evidence="5" id="KW-1185">Reference proteome</keyword>
<dbReference type="RefSeq" id="WP_106662973.1">
    <property type="nucleotide sequence ID" value="NZ_PGGM01000002.1"/>
</dbReference>
<dbReference type="Proteomes" id="UP000241764">
    <property type="component" value="Unassembled WGS sequence"/>
</dbReference>
<dbReference type="InterPro" id="IPR011611">
    <property type="entry name" value="PfkB_dom"/>
</dbReference>
<comment type="caution">
    <text evidence="4">The sequence shown here is derived from an EMBL/GenBank/DDBJ whole genome shotgun (WGS) entry which is preliminary data.</text>
</comment>
<keyword evidence="1" id="KW-0808">Transferase</keyword>
<organism evidence="4 5">
    <name type="scientific">Phyllobacterium sophorae</name>
    <dbReference type="NCBI Taxonomy" id="1520277"/>
    <lineage>
        <taxon>Bacteria</taxon>
        <taxon>Pseudomonadati</taxon>
        <taxon>Pseudomonadota</taxon>
        <taxon>Alphaproteobacteria</taxon>
        <taxon>Hyphomicrobiales</taxon>
        <taxon>Phyllobacteriaceae</taxon>
        <taxon>Phyllobacterium</taxon>
    </lineage>
</organism>